<dbReference type="CDD" id="cd07914">
    <property type="entry name" value="IGPD"/>
    <property type="match status" value="1"/>
</dbReference>
<evidence type="ECO:0000313" key="9">
    <source>
        <dbReference type="Proteomes" id="UP000623172"/>
    </source>
</evidence>
<keyword evidence="3 6" id="KW-0028">Amino-acid biosynthesis</keyword>
<dbReference type="EMBL" id="JACRSR010000001">
    <property type="protein sequence ID" value="MBC8530783.1"/>
    <property type="molecule type" value="Genomic_DNA"/>
</dbReference>
<dbReference type="NCBIfam" id="NF002111">
    <property type="entry name" value="PRK00951.2-1"/>
    <property type="match status" value="1"/>
</dbReference>
<dbReference type="InterPro" id="IPR020568">
    <property type="entry name" value="Ribosomal_Su5_D2-typ_SF"/>
</dbReference>
<name>A0A926D2X8_9FIRM</name>
<dbReference type="PANTHER" id="PTHR23133:SF2">
    <property type="entry name" value="IMIDAZOLEGLYCEROL-PHOSPHATE DEHYDRATASE"/>
    <property type="match status" value="1"/>
</dbReference>
<reference evidence="8" key="1">
    <citation type="submission" date="2020-08" db="EMBL/GenBank/DDBJ databases">
        <title>Genome public.</title>
        <authorList>
            <person name="Liu C."/>
            <person name="Sun Q."/>
        </authorList>
    </citation>
    <scope>NUCLEOTIDE SEQUENCE</scope>
    <source>
        <strain evidence="8">NSJ-53</strain>
    </source>
</reference>
<dbReference type="FunFam" id="3.30.230.40:FF:000001">
    <property type="entry name" value="Imidazoleglycerol-phosphate dehydratase HisB"/>
    <property type="match status" value="1"/>
</dbReference>
<evidence type="ECO:0000256" key="1">
    <source>
        <dbReference type="ARBA" id="ARBA00005047"/>
    </source>
</evidence>
<dbReference type="EC" id="4.2.1.19" evidence="6 7"/>
<dbReference type="PROSITE" id="PS00955">
    <property type="entry name" value="IGP_DEHYDRATASE_2"/>
    <property type="match status" value="1"/>
</dbReference>
<dbReference type="NCBIfam" id="NF002114">
    <property type="entry name" value="PRK00951.2-4"/>
    <property type="match status" value="1"/>
</dbReference>
<dbReference type="Pfam" id="PF00475">
    <property type="entry name" value="IGPD"/>
    <property type="match status" value="1"/>
</dbReference>
<dbReference type="InterPro" id="IPR038494">
    <property type="entry name" value="IGPD_sf"/>
</dbReference>
<accession>A0A926D2X8</accession>
<dbReference type="HAMAP" id="MF_00076">
    <property type="entry name" value="HisB"/>
    <property type="match status" value="1"/>
</dbReference>
<comment type="pathway">
    <text evidence="1 6 7">Amino-acid biosynthesis; L-histidine biosynthesis; L-histidine from 5-phospho-alpha-D-ribose 1-diphosphate: step 6/9.</text>
</comment>
<keyword evidence="9" id="KW-1185">Reference proteome</keyword>
<dbReference type="GO" id="GO:0005737">
    <property type="term" value="C:cytoplasm"/>
    <property type="evidence" value="ECO:0007669"/>
    <property type="project" value="UniProtKB-SubCell"/>
</dbReference>
<dbReference type="GO" id="GO:0004424">
    <property type="term" value="F:imidazoleglycerol-phosphate dehydratase activity"/>
    <property type="evidence" value="ECO:0007669"/>
    <property type="project" value="UniProtKB-UniRule"/>
</dbReference>
<keyword evidence="4 6" id="KW-0368">Histidine biosynthesis</keyword>
<dbReference type="Proteomes" id="UP000623172">
    <property type="component" value="Unassembled WGS sequence"/>
</dbReference>
<dbReference type="PANTHER" id="PTHR23133">
    <property type="entry name" value="IMIDAZOLEGLYCEROL-PHOSPHATE DEHYDRATASE HIS7"/>
    <property type="match status" value="1"/>
</dbReference>
<dbReference type="SUPFAM" id="SSF54211">
    <property type="entry name" value="Ribosomal protein S5 domain 2-like"/>
    <property type="match status" value="2"/>
</dbReference>
<comment type="caution">
    <text evidence="8">The sequence shown here is derived from an EMBL/GenBank/DDBJ whole genome shotgun (WGS) entry which is preliminary data.</text>
</comment>
<evidence type="ECO:0000256" key="3">
    <source>
        <dbReference type="ARBA" id="ARBA00022605"/>
    </source>
</evidence>
<comment type="similarity">
    <text evidence="6 7">Belongs to the imidazoleglycerol-phosphate dehydratase family.</text>
</comment>
<gene>
    <name evidence="6 8" type="primary">hisB</name>
    <name evidence="8" type="ORF">H8696_02855</name>
</gene>
<evidence type="ECO:0000256" key="2">
    <source>
        <dbReference type="ARBA" id="ARBA00016664"/>
    </source>
</evidence>
<dbReference type="Gene3D" id="3.30.230.40">
    <property type="entry name" value="Imidazole glycerol phosphate dehydratase, domain 1"/>
    <property type="match status" value="2"/>
</dbReference>
<protein>
    <recommendedName>
        <fullName evidence="2 6">Imidazoleglycerol-phosphate dehydratase</fullName>
        <shortName evidence="6">IGPD</shortName>
        <ecNumber evidence="6 7">4.2.1.19</ecNumber>
    </recommendedName>
</protein>
<evidence type="ECO:0000256" key="5">
    <source>
        <dbReference type="ARBA" id="ARBA00023239"/>
    </source>
</evidence>
<dbReference type="FunFam" id="3.30.230.40:FF:000003">
    <property type="entry name" value="Imidazoleglycerol-phosphate dehydratase HisB"/>
    <property type="match status" value="1"/>
</dbReference>
<dbReference type="GO" id="GO:0000105">
    <property type="term" value="P:L-histidine biosynthetic process"/>
    <property type="evidence" value="ECO:0007669"/>
    <property type="project" value="UniProtKB-UniRule"/>
</dbReference>
<organism evidence="8 9">
    <name type="scientific">Gehongia tenuis</name>
    <dbReference type="NCBI Taxonomy" id="2763655"/>
    <lineage>
        <taxon>Bacteria</taxon>
        <taxon>Bacillati</taxon>
        <taxon>Bacillota</taxon>
        <taxon>Clostridia</taxon>
        <taxon>Christensenellales</taxon>
        <taxon>Christensenellaceae</taxon>
        <taxon>Gehongia</taxon>
    </lineage>
</organism>
<evidence type="ECO:0000256" key="7">
    <source>
        <dbReference type="RuleBase" id="RU000599"/>
    </source>
</evidence>
<sequence>MTQSVICRTTAETDITLELTREGSGKFDGTSSIGFMDHMLTLFCRHSLMDLKLALKGDLIVDAHHSVEDLGICLGQAFAEIMEDKAGIRRYGSVFLPMDETLVQAAVDISGRPYLVITGDLVPGRAVAFDDQLVEEFFRAFAMNAGITLHIRYLYGRNFHHMAEAAFKAVARALREAMEHDPRETGVPSTKGVL</sequence>
<proteinExistence type="inferred from homology"/>
<keyword evidence="5 6" id="KW-0456">Lyase</keyword>
<dbReference type="RefSeq" id="WP_249314766.1">
    <property type="nucleotide sequence ID" value="NZ_JACRSR010000001.1"/>
</dbReference>
<dbReference type="AlphaFoldDB" id="A0A926D2X8"/>
<evidence type="ECO:0000256" key="4">
    <source>
        <dbReference type="ARBA" id="ARBA00023102"/>
    </source>
</evidence>
<evidence type="ECO:0000313" key="8">
    <source>
        <dbReference type="EMBL" id="MBC8530783.1"/>
    </source>
</evidence>
<dbReference type="InterPro" id="IPR000807">
    <property type="entry name" value="ImidazoleglycerolP_deHydtase"/>
</dbReference>
<dbReference type="PROSITE" id="PS00954">
    <property type="entry name" value="IGP_DEHYDRATASE_1"/>
    <property type="match status" value="1"/>
</dbReference>
<dbReference type="InterPro" id="IPR020565">
    <property type="entry name" value="ImidazoleglycerP_deHydtase_CS"/>
</dbReference>
<comment type="subcellular location">
    <subcellularLocation>
        <location evidence="6 7">Cytoplasm</location>
    </subcellularLocation>
</comment>
<evidence type="ECO:0000256" key="6">
    <source>
        <dbReference type="HAMAP-Rule" id="MF_00076"/>
    </source>
</evidence>
<keyword evidence="6" id="KW-0963">Cytoplasm</keyword>
<comment type="catalytic activity">
    <reaction evidence="6 7">
        <text>D-erythro-1-(imidazol-4-yl)glycerol 3-phosphate = 3-(imidazol-4-yl)-2-oxopropyl phosphate + H2O</text>
        <dbReference type="Rhea" id="RHEA:11040"/>
        <dbReference type="ChEBI" id="CHEBI:15377"/>
        <dbReference type="ChEBI" id="CHEBI:57766"/>
        <dbReference type="ChEBI" id="CHEBI:58278"/>
        <dbReference type="EC" id="4.2.1.19"/>
    </reaction>
</comment>